<dbReference type="KEGG" id="phe:Phep_1647"/>
<dbReference type="STRING" id="485917.Phep_1647"/>
<dbReference type="EMBL" id="CP001681">
    <property type="protein sequence ID" value="ACU03859.1"/>
    <property type="molecule type" value="Genomic_DNA"/>
</dbReference>
<keyword evidence="3" id="KW-1185">Reference proteome</keyword>
<dbReference type="Proteomes" id="UP000000852">
    <property type="component" value="Chromosome"/>
</dbReference>
<evidence type="ECO:0000313" key="2">
    <source>
        <dbReference type="EMBL" id="ACU03859.1"/>
    </source>
</evidence>
<accession>C6XUK9</accession>
<reference evidence="2 3" key="1">
    <citation type="journal article" date="2009" name="Stand. Genomic Sci.">
        <title>Complete genome sequence of Pedobacter heparinus type strain (HIM 762-3).</title>
        <authorList>
            <person name="Han C."/>
            <person name="Spring S."/>
            <person name="Lapidus A."/>
            <person name="Del Rio T.G."/>
            <person name="Tice H."/>
            <person name="Copeland A."/>
            <person name="Cheng J.F."/>
            <person name="Lucas S."/>
            <person name="Chen F."/>
            <person name="Nolan M."/>
            <person name="Bruce D."/>
            <person name="Goodwin L."/>
            <person name="Pitluck S."/>
            <person name="Ivanova N."/>
            <person name="Mavromatis K."/>
            <person name="Mikhailova N."/>
            <person name="Pati A."/>
            <person name="Chen A."/>
            <person name="Palaniappan K."/>
            <person name="Land M."/>
            <person name="Hauser L."/>
            <person name="Chang Y.J."/>
            <person name="Jeffries C.C."/>
            <person name="Saunders E."/>
            <person name="Chertkov O."/>
            <person name="Brettin T."/>
            <person name="Goker M."/>
            <person name="Rohde M."/>
            <person name="Bristow J."/>
            <person name="Eisen J.A."/>
            <person name="Markowitz V."/>
            <person name="Hugenholtz P."/>
            <person name="Kyrpides N.C."/>
            <person name="Klenk H.P."/>
            <person name="Detter J.C."/>
        </authorList>
    </citation>
    <scope>NUCLEOTIDE SEQUENCE [LARGE SCALE GENOMIC DNA]</scope>
    <source>
        <strain evidence="3">ATCC 13125 / DSM 2366 / CIP 104194 / JCM 7457 / NBRC 12017 / NCIMB 9290 / NRRL B-14731 / HIM 762-3</strain>
    </source>
</reference>
<evidence type="ECO:0000313" key="3">
    <source>
        <dbReference type="Proteomes" id="UP000000852"/>
    </source>
</evidence>
<organism evidence="2 3">
    <name type="scientific">Pedobacter heparinus (strain ATCC 13125 / DSM 2366 / CIP 104194 / JCM 7457 / NBRC 12017 / NCIMB 9290 / NRRL B-14731 / HIM 762-3)</name>
    <dbReference type="NCBI Taxonomy" id="485917"/>
    <lineage>
        <taxon>Bacteria</taxon>
        <taxon>Pseudomonadati</taxon>
        <taxon>Bacteroidota</taxon>
        <taxon>Sphingobacteriia</taxon>
        <taxon>Sphingobacteriales</taxon>
        <taxon>Sphingobacteriaceae</taxon>
        <taxon>Pedobacter</taxon>
    </lineage>
</organism>
<sequence length="234" mass="24429">MKKSFTKIAIVTIVVLFGNLSTSFAQAVTPTTSNVQFVCEGGILTLGSPGSANQWIVKYDANSPTPGSPTTVTPNASNQITGTDVKTGYYIITNKSTDAGTCESEAQIIPVYVLPTLTPTITAANSYCTEQAGTTTFTGSATPAAPSGAELVYQWYTYDGTTETIIAGQTDPASFHPTVTNSGSTPINAIYRLKVAYKVGTLLYCPQTASKTVSVLPRPTTPAITIGNPGTSTF</sequence>
<feature type="signal peptide" evidence="1">
    <location>
        <begin position="1"/>
        <end position="27"/>
    </location>
</feature>
<dbReference type="AlphaFoldDB" id="C6XUK9"/>
<dbReference type="HOGENOM" id="CLU_1184142_0_0_10"/>
<gene>
    <name evidence="2" type="ordered locus">Phep_1647</name>
</gene>
<name>C6XUK9_PEDHD</name>
<feature type="chain" id="PRO_5002973284" description="Ig-like domain-containing protein" evidence="1">
    <location>
        <begin position="28"/>
        <end position="234"/>
    </location>
</feature>
<proteinExistence type="predicted"/>
<dbReference type="OrthoDB" id="759596at2"/>
<keyword evidence="1" id="KW-0732">Signal</keyword>
<protein>
    <recommendedName>
        <fullName evidence="4">Ig-like domain-containing protein</fullName>
    </recommendedName>
</protein>
<evidence type="ECO:0000256" key="1">
    <source>
        <dbReference type="SAM" id="SignalP"/>
    </source>
</evidence>
<dbReference type="eggNOG" id="ENOG5033ZWG">
    <property type="taxonomic scope" value="Bacteria"/>
</dbReference>
<dbReference type="RefSeq" id="WP_015807473.1">
    <property type="nucleotide sequence ID" value="NC_013061.1"/>
</dbReference>
<evidence type="ECO:0008006" key="4">
    <source>
        <dbReference type="Google" id="ProtNLM"/>
    </source>
</evidence>